<protein>
    <submittedName>
        <fullName evidence="2">Uncharacterized protein</fullName>
    </submittedName>
</protein>
<keyword evidence="3" id="KW-1185">Reference proteome</keyword>
<dbReference type="Proteomes" id="UP000018851">
    <property type="component" value="Chromosome"/>
</dbReference>
<evidence type="ECO:0000313" key="3">
    <source>
        <dbReference type="Proteomes" id="UP000018851"/>
    </source>
</evidence>
<dbReference type="RefSeq" id="WP_025290826.1">
    <property type="nucleotide sequence ID" value="NZ_CP006644.1"/>
</dbReference>
<gene>
    <name evidence="2" type="ORF">NX02_03840</name>
</gene>
<name>W0A660_9SPHN</name>
<dbReference type="AlphaFoldDB" id="W0A660"/>
<evidence type="ECO:0000313" key="2">
    <source>
        <dbReference type="EMBL" id="AHE52521.1"/>
    </source>
</evidence>
<dbReference type="EMBL" id="CP006644">
    <property type="protein sequence ID" value="AHE52521.1"/>
    <property type="molecule type" value="Genomic_DNA"/>
</dbReference>
<feature type="region of interest" description="Disordered" evidence="1">
    <location>
        <begin position="1"/>
        <end position="23"/>
    </location>
</feature>
<dbReference type="PATRIC" id="fig|1123269.5.peg.753"/>
<dbReference type="HOGENOM" id="CLU_148698_0_0_5"/>
<dbReference type="OrthoDB" id="6194342at2"/>
<sequence length="136" mass="14538">MGWFGRKTRGTGDGGGTGPDYSAVDSREKVQVLVDRGELVPMLLLPEAFGGEAVAPNILHVPPFAADLKASTDANVIAPLAASGKLSRYKVEPEYEGNSFVPVAVRLIAWDPGNFDFTVTIWGKALEQRPEGARVN</sequence>
<evidence type="ECO:0000256" key="1">
    <source>
        <dbReference type="SAM" id="MobiDB-lite"/>
    </source>
</evidence>
<accession>W0A660</accession>
<reference evidence="2 3" key="1">
    <citation type="submission" date="2013-07" db="EMBL/GenBank/DDBJ databases">
        <title>Completed genome of Sphingomonas sanxanigenens NX02.</title>
        <authorList>
            <person name="Ma T."/>
            <person name="Huang H."/>
            <person name="Wu M."/>
            <person name="Li X."/>
            <person name="Li G."/>
        </authorList>
    </citation>
    <scope>NUCLEOTIDE SEQUENCE [LARGE SCALE GENOMIC DNA]</scope>
    <source>
        <strain evidence="2 3">NX02</strain>
    </source>
</reference>
<proteinExistence type="predicted"/>
<organism evidence="2 3">
    <name type="scientific">Sphingomonas sanxanigenens DSM 19645 = NX02</name>
    <dbReference type="NCBI Taxonomy" id="1123269"/>
    <lineage>
        <taxon>Bacteria</taxon>
        <taxon>Pseudomonadati</taxon>
        <taxon>Pseudomonadota</taxon>
        <taxon>Alphaproteobacteria</taxon>
        <taxon>Sphingomonadales</taxon>
        <taxon>Sphingomonadaceae</taxon>
        <taxon>Sphingomonas</taxon>
    </lineage>
</organism>
<dbReference type="STRING" id="1123269.NX02_03840"/>
<dbReference type="eggNOG" id="ENOG5032Z8U">
    <property type="taxonomic scope" value="Bacteria"/>
</dbReference>
<dbReference type="KEGG" id="ssan:NX02_03840"/>